<reference evidence="2" key="2">
    <citation type="journal article" date="2021" name="Genome Biol. Evol.">
        <title>Developing a high-quality reference genome for a parasitic bivalve with doubly uniparental inheritance (Bivalvia: Unionida).</title>
        <authorList>
            <person name="Smith C.H."/>
        </authorList>
    </citation>
    <scope>NUCLEOTIDE SEQUENCE</scope>
    <source>
        <strain evidence="2">CHS0354</strain>
        <tissue evidence="2">Mantle</tissue>
    </source>
</reference>
<comment type="caution">
    <text evidence="2">The sequence shown here is derived from an EMBL/GenBank/DDBJ whole genome shotgun (WGS) entry which is preliminary data.</text>
</comment>
<evidence type="ECO:0000256" key="1">
    <source>
        <dbReference type="SAM" id="Phobius"/>
    </source>
</evidence>
<feature type="transmembrane region" description="Helical" evidence="1">
    <location>
        <begin position="33"/>
        <end position="54"/>
    </location>
</feature>
<evidence type="ECO:0000313" key="3">
    <source>
        <dbReference type="Proteomes" id="UP001195483"/>
    </source>
</evidence>
<keyword evidence="1" id="KW-0472">Membrane</keyword>
<dbReference type="AlphaFoldDB" id="A0AAE0W2S3"/>
<dbReference type="EMBL" id="JAEAOA010000271">
    <property type="protein sequence ID" value="KAK3598367.1"/>
    <property type="molecule type" value="Genomic_DNA"/>
</dbReference>
<reference evidence="2" key="1">
    <citation type="journal article" date="2021" name="Genome Biol. Evol.">
        <title>A High-Quality Reference Genome for a Parasitic Bivalve with Doubly Uniparental Inheritance (Bivalvia: Unionida).</title>
        <authorList>
            <person name="Smith C.H."/>
        </authorList>
    </citation>
    <scope>NUCLEOTIDE SEQUENCE</scope>
    <source>
        <strain evidence="2">CHS0354</strain>
    </source>
</reference>
<proteinExistence type="predicted"/>
<protein>
    <submittedName>
        <fullName evidence="2">Uncharacterized protein</fullName>
    </submittedName>
</protein>
<dbReference type="Proteomes" id="UP001195483">
    <property type="component" value="Unassembled WGS sequence"/>
</dbReference>
<gene>
    <name evidence="2" type="ORF">CHS0354_003393</name>
</gene>
<keyword evidence="3" id="KW-1185">Reference proteome</keyword>
<organism evidence="2 3">
    <name type="scientific">Potamilus streckersoni</name>
    <dbReference type="NCBI Taxonomy" id="2493646"/>
    <lineage>
        <taxon>Eukaryota</taxon>
        <taxon>Metazoa</taxon>
        <taxon>Spiralia</taxon>
        <taxon>Lophotrochozoa</taxon>
        <taxon>Mollusca</taxon>
        <taxon>Bivalvia</taxon>
        <taxon>Autobranchia</taxon>
        <taxon>Heteroconchia</taxon>
        <taxon>Palaeoheterodonta</taxon>
        <taxon>Unionida</taxon>
        <taxon>Unionoidea</taxon>
        <taxon>Unionidae</taxon>
        <taxon>Ambleminae</taxon>
        <taxon>Lampsilini</taxon>
        <taxon>Potamilus</taxon>
    </lineage>
</organism>
<keyword evidence="1" id="KW-1133">Transmembrane helix</keyword>
<feature type="transmembrane region" description="Helical" evidence="1">
    <location>
        <begin position="99"/>
        <end position="120"/>
    </location>
</feature>
<sequence length="121" mass="13368">MASASDKTPILQASKPGGDILYHDSTQTPRARALQVCFVVLVVLMVVITLSLSIYRGVKLGDYGGLYFMLGVSLMGYVITTIILVVFVRKGELPREKTWFLYFVGGCVILEAIFTDVLLFQ</sequence>
<accession>A0AAE0W2S3</accession>
<feature type="transmembrane region" description="Helical" evidence="1">
    <location>
        <begin position="66"/>
        <end position="87"/>
    </location>
</feature>
<keyword evidence="1" id="KW-0812">Transmembrane</keyword>
<name>A0AAE0W2S3_9BIVA</name>
<evidence type="ECO:0000313" key="2">
    <source>
        <dbReference type="EMBL" id="KAK3598367.1"/>
    </source>
</evidence>
<reference evidence="2" key="3">
    <citation type="submission" date="2023-05" db="EMBL/GenBank/DDBJ databases">
        <authorList>
            <person name="Smith C.H."/>
        </authorList>
    </citation>
    <scope>NUCLEOTIDE SEQUENCE</scope>
    <source>
        <strain evidence="2">CHS0354</strain>
        <tissue evidence="2">Mantle</tissue>
    </source>
</reference>